<feature type="region of interest" description="Disordered" evidence="1">
    <location>
        <begin position="94"/>
        <end position="183"/>
    </location>
</feature>
<dbReference type="PROSITE" id="PS51257">
    <property type="entry name" value="PROKAR_LIPOPROTEIN"/>
    <property type="match status" value="1"/>
</dbReference>
<evidence type="ECO:0000256" key="1">
    <source>
        <dbReference type="SAM" id="MobiDB-lite"/>
    </source>
</evidence>
<name>A0A846M8I3_9SPHN</name>
<evidence type="ECO:0000256" key="2">
    <source>
        <dbReference type="SAM" id="SignalP"/>
    </source>
</evidence>
<gene>
    <name evidence="3" type="ORF">FHS54_003139</name>
</gene>
<keyword evidence="4" id="KW-1185">Reference proteome</keyword>
<feature type="compositionally biased region" description="Basic and acidic residues" evidence="1">
    <location>
        <begin position="166"/>
        <end position="183"/>
    </location>
</feature>
<keyword evidence="2" id="KW-0732">Signal</keyword>
<evidence type="ECO:0008006" key="5">
    <source>
        <dbReference type="Google" id="ProtNLM"/>
    </source>
</evidence>
<dbReference type="AlphaFoldDB" id="A0A846M8I3"/>
<dbReference type="EMBL" id="JAASQR010000004">
    <property type="protein sequence ID" value="NIJ18139.1"/>
    <property type="molecule type" value="Genomic_DNA"/>
</dbReference>
<evidence type="ECO:0000313" key="4">
    <source>
        <dbReference type="Proteomes" id="UP000576821"/>
    </source>
</evidence>
<reference evidence="3 4" key="1">
    <citation type="submission" date="2020-03" db="EMBL/GenBank/DDBJ databases">
        <title>Genomic Encyclopedia of Type Strains, Phase IV (KMG-IV): sequencing the most valuable type-strain genomes for metagenomic binning, comparative biology and taxonomic classification.</title>
        <authorList>
            <person name="Goeker M."/>
        </authorList>
    </citation>
    <scope>NUCLEOTIDE SEQUENCE [LARGE SCALE GENOMIC DNA]</scope>
    <source>
        <strain evidence="3 4">DSM 21299</strain>
    </source>
</reference>
<dbReference type="Proteomes" id="UP000576821">
    <property type="component" value="Unassembled WGS sequence"/>
</dbReference>
<dbReference type="RefSeq" id="WP_167305014.1">
    <property type="nucleotide sequence ID" value="NZ_JAASQR010000004.1"/>
</dbReference>
<organism evidence="3 4">
    <name type="scientific">Sphingobium vermicomposti</name>
    <dbReference type="NCBI Taxonomy" id="529005"/>
    <lineage>
        <taxon>Bacteria</taxon>
        <taxon>Pseudomonadati</taxon>
        <taxon>Pseudomonadota</taxon>
        <taxon>Alphaproteobacteria</taxon>
        <taxon>Sphingomonadales</taxon>
        <taxon>Sphingomonadaceae</taxon>
        <taxon>Sphingobium</taxon>
    </lineage>
</organism>
<comment type="caution">
    <text evidence="3">The sequence shown here is derived from an EMBL/GenBank/DDBJ whole genome shotgun (WGS) entry which is preliminary data.</text>
</comment>
<feature type="chain" id="PRO_5032596330" description="Peptidase" evidence="2">
    <location>
        <begin position="25"/>
        <end position="183"/>
    </location>
</feature>
<feature type="signal peptide" evidence="2">
    <location>
        <begin position="1"/>
        <end position="24"/>
    </location>
</feature>
<accession>A0A846M8I3</accession>
<proteinExistence type="predicted"/>
<feature type="compositionally biased region" description="Basic and acidic residues" evidence="1">
    <location>
        <begin position="94"/>
        <end position="107"/>
    </location>
</feature>
<protein>
    <recommendedName>
        <fullName evidence="5">Peptidase</fullName>
    </recommendedName>
</protein>
<evidence type="ECO:0000313" key="3">
    <source>
        <dbReference type="EMBL" id="NIJ18139.1"/>
    </source>
</evidence>
<sequence>MTWTGKRFLAAISLAGAVTLGGCAYDDGYYGGVSVGTGYYGGGYYDDYWGPGGYAPGYYSGWYNNYYYPGSGYYVYDRRGHRHRWNDGQRRYWESRREARRGEDGRRWRQGSQQRPDGNRQGWRGRQQREGNATATPNRPPVVREESRSNRGNTREWWPGAQRGGNQRDGDKSNRDGRRGWRN</sequence>